<dbReference type="RefSeq" id="WP_006800854.1">
    <property type="nucleotide sequence ID" value="NZ_LT599032.1"/>
</dbReference>
<feature type="transmembrane region" description="Helical" evidence="6">
    <location>
        <begin position="131"/>
        <end position="152"/>
    </location>
</feature>
<comment type="subcellular location">
    <subcellularLocation>
        <location evidence="1">Membrane</location>
        <topology evidence="1">Multi-pass membrane protein</topology>
    </subcellularLocation>
</comment>
<evidence type="ECO:0000256" key="4">
    <source>
        <dbReference type="ARBA" id="ARBA00022989"/>
    </source>
</evidence>
<evidence type="ECO:0000256" key="6">
    <source>
        <dbReference type="SAM" id="Phobius"/>
    </source>
</evidence>
<dbReference type="AlphaFoldDB" id="A0A212JKZ6"/>
<evidence type="ECO:0000313" key="8">
    <source>
        <dbReference type="EMBL" id="SBW00102.1"/>
    </source>
</evidence>
<keyword evidence="3 6" id="KW-0812">Transmembrane</keyword>
<feature type="domain" description="GtrA/DPMS transmembrane" evidence="7">
    <location>
        <begin position="64"/>
        <end position="154"/>
    </location>
</feature>
<feature type="transmembrane region" description="Helical" evidence="6">
    <location>
        <begin position="20"/>
        <end position="39"/>
    </location>
</feature>
<evidence type="ECO:0000256" key="3">
    <source>
        <dbReference type="ARBA" id="ARBA00022692"/>
    </source>
</evidence>
<sequence>MKEQLTGLAKRKAIRQLIKYGLVGIVGLVIDMGIFYLLVNKFSVHYPFSATISSLLKGNMSIGMLDILISNIISQTLAVVNNFILNSYFTFKVTDQKLKRFMSFASIAIVGMIISSMLLTLFIGIMKIDDMLAKVFAIFIVAAIQFAINKFFTFKEHKK</sequence>
<dbReference type="Pfam" id="PF04138">
    <property type="entry name" value="GtrA_DPMS_TM"/>
    <property type="match status" value="1"/>
</dbReference>
<name>A0A212JKZ6_9BACT</name>
<evidence type="ECO:0000256" key="2">
    <source>
        <dbReference type="ARBA" id="ARBA00009399"/>
    </source>
</evidence>
<organism evidence="8">
    <name type="scientific">uncultured Dysgonomonas sp</name>
    <dbReference type="NCBI Taxonomy" id="206096"/>
    <lineage>
        <taxon>Bacteria</taxon>
        <taxon>Pseudomonadati</taxon>
        <taxon>Bacteroidota</taxon>
        <taxon>Bacteroidia</taxon>
        <taxon>Bacteroidales</taxon>
        <taxon>Dysgonomonadaceae</taxon>
        <taxon>Dysgonomonas</taxon>
        <taxon>environmental samples</taxon>
    </lineage>
</organism>
<dbReference type="EMBL" id="FLUM01000002">
    <property type="protein sequence ID" value="SBW00102.1"/>
    <property type="molecule type" value="Genomic_DNA"/>
</dbReference>
<keyword evidence="5 6" id="KW-0472">Membrane</keyword>
<keyword evidence="4 6" id="KW-1133">Transmembrane helix</keyword>
<evidence type="ECO:0000256" key="5">
    <source>
        <dbReference type="ARBA" id="ARBA00023136"/>
    </source>
</evidence>
<dbReference type="PANTHER" id="PTHR38459">
    <property type="entry name" value="PROPHAGE BACTOPRENOL-LINKED GLUCOSE TRANSLOCASE HOMOLOG"/>
    <property type="match status" value="1"/>
</dbReference>
<evidence type="ECO:0000256" key="1">
    <source>
        <dbReference type="ARBA" id="ARBA00004141"/>
    </source>
</evidence>
<gene>
    <name evidence="8" type="ORF">KL86DYS1_20104</name>
</gene>
<feature type="transmembrane region" description="Helical" evidence="6">
    <location>
        <begin position="101"/>
        <end position="125"/>
    </location>
</feature>
<reference evidence="8" key="1">
    <citation type="submission" date="2016-04" db="EMBL/GenBank/DDBJ databases">
        <authorList>
            <person name="Evans L.H."/>
            <person name="Alamgir A."/>
            <person name="Owens N."/>
            <person name="Weber N.D."/>
            <person name="Virtaneva K."/>
            <person name="Barbian K."/>
            <person name="Babar A."/>
            <person name="Rosenke K."/>
        </authorList>
    </citation>
    <scope>NUCLEOTIDE SEQUENCE</scope>
    <source>
        <strain evidence="8">86-1</strain>
    </source>
</reference>
<feature type="transmembrane region" description="Helical" evidence="6">
    <location>
        <begin position="67"/>
        <end position="89"/>
    </location>
</feature>
<proteinExistence type="inferred from homology"/>
<protein>
    <recommendedName>
        <fullName evidence="7">GtrA/DPMS transmembrane domain-containing protein</fullName>
    </recommendedName>
</protein>
<dbReference type="InterPro" id="IPR051401">
    <property type="entry name" value="GtrA_CellWall_Glycosyl"/>
</dbReference>
<accession>A0A212JKZ6</accession>
<dbReference type="GO" id="GO:0005886">
    <property type="term" value="C:plasma membrane"/>
    <property type="evidence" value="ECO:0007669"/>
    <property type="project" value="TreeGrafter"/>
</dbReference>
<dbReference type="InterPro" id="IPR007267">
    <property type="entry name" value="GtrA_DPMS_TM"/>
</dbReference>
<dbReference type="PANTHER" id="PTHR38459:SF1">
    <property type="entry name" value="PROPHAGE BACTOPRENOL-LINKED GLUCOSE TRANSLOCASE HOMOLOG"/>
    <property type="match status" value="1"/>
</dbReference>
<evidence type="ECO:0000259" key="7">
    <source>
        <dbReference type="Pfam" id="PF04138"/>
    </source>
</evidence>
<comment type="similarity">
    <text evidence="2">Belongs to the GtrA family.</text>
</comment>
<dbReference type="GO" id="GO:0000271">
    <property type="term" value="P:polysaccharide biosynthetic process"/>
    <property type="evidence" value="ECO:0007669"/>
    <property type="project" value="InterPro"/>
</dbReference>